<evidence type="ECO:0000313" key="2">
    <source>
        <dbReference type="Proteomes" id="UP000427769"/>
    </source>
</evidence>
<dbReference type="AlphaFoldDB" id="A0A5K7Z7Z0"/>
<dbReference type="RefSeq" id="WP_269433842.1">
    <property type="nucleotide sequence ID" value="NZ_AP021875.1"/>
</dbReference>
<protein>
    <submittedName>
        <fullName evidence="1">Uncharacterized protein</fullName>
    </submittedName>
</protein>
<dbReference type="KEGG" id="dwd:DSCW_33900"/>
<dbReference type="Proteomes" id="UP000427769">
    <property type="component" value="Chromosome"/>
</dbReference>
<proteinExistence type="predicted"/>
<dbReference type="Gene3D" id="3.50.50.60">
    <property type="entry name" value="FAD/NAD(P)-binding domain"/>
    <property type="match status" value="1"/>
</dbReference>
<keyword evidence="2" id="KW-1185">Reference proteome</keyword>
<accession>A0A5K7Z7Z0</accession>
<sequence length="44" mass="4676">MKKGEKLVIVGCSGAGGPAAMMAKKLMPDVDVTVIRKEPCFIVR</sequence>
<dbReference type="EMBL" id="AP021875">
    <property type="protein sequence ID" value="BBO75973.1"/>
    <property type="molecule type" value="Genomic_DNA"/>
</dbReference>
<organism evidence="1 2">
    <name type="scientific">Desulfosarcina widdelii</name>
    <dbReference type="NCBI Taxonomy" id="947919"/>
    <lineage>
        <taxon>Bacteria</taxon>
        <taxon>Pseudomonadati</taxon>
        <taxon>Thermodesulfobacteriota</taxon>
        <taxon>Desulfobacteria</taxon>
        <taxon>Desulfobacterales</taxon>
        <taxon>Desulfosarcinaceae</taxon>
        <taxon>Desulfosarcina</taxon>
    </lineage>
</organism>
<dbReference type="InterPro" id="IPR036188">
    <property type="entry name" value="FAD/NAD-bd_sf"/>
</dbReference>
<evidence type="ECO:0000313" key="1">
    <source>
        <dbReference type="EMBL" id="BBO75973.1"/>
    </source>
</evidence>
<gene>
    <name evidence="1" type="ORF">DSCW_33900</name>
</gene>
<name>A0A5K7Z7Z0_9BACT</name>
<reference evidence="1 2" key="1">
    <citation type="submission" date="2019-11" db="EMBL/GenBank/DDBJ databases">
        <title>Comparative genomics of hydrocarbon-degrading Desulfosarcina strains.</title>
        <authorList>
            <person name="Watanabe M."/>
            <person name="Kojima H."/>
            <person name="Fukui M."/>
        </authorList>
    </citation>
    <scope>NUCLEOTIDE SEQUENCE [LARGE SCALE GENOMIC DNA]</scope>
    <source>
        <strain evidence="1 2">PP31</strain>
    </source>
</reference>